<evidence type="ECO:0008006" key="5">
    <source>
        <dbReference type="Google" id="ProtNLM"/>
    </source>
</evidence>
<accession>A0A8H4VYL2</accession>
<evidence type="ECO:0000313" key="3">
    <source>
        <dbReference type="EMBL" id="KAF4627296.1"/>
    </source>
</evidence>
<evidence type="ECO:0000313" key="4">
    <source>
        <dbReference type="Proteomes" id="UP000566819"/>
    </source>
</evidence>
<dbReference type="AlphaFoldDB" id="A0A8H4VYL2"/>
<dbReference type="Pfam" id="PF13391">
    <property type="entry name" value="HNH_2"/>
    <property type="match status" value="1"/>
</dbReference>
<dbReference type="EMBL" id="JAAMPI010000992">
    <property type="protein sequence ID" value="KAF4627296.1"/>
    <property type="molecule type" value="Genomic_DNA"/>
</dbReference>
<feature type="domain" description="DUF7881" evidence="2">
    <location>
        <begin position="9"/>
        <end position="82"/>
    </location>
</feature>
<organism evidence="3 4">
    <name type="scientific">Cudoniella acicularis</name>
    <dbReference type="NCBI Taxonomy" id="354080"/>
    <lineage>
        <taxon>Eukaryota</taxon>
        <taxon>Fungi</taxon>
        <taxon>Dikarya</taxon>
        <taxon>Ascomycota</taxon>
        <taxon>Pezizomycotina</taxon>
        <taxon>Leotiomycetes</taxon>
        <taxon>Helotiales</taxon>
        <taxon>Tricladiaceae</taxon>
        <taxon>Cudoniella</taxon>
    </lineage>
</organism>
<gene>
    <name evidence="3" type="ORF">G7Y89_g10858</name>
</gene>
<dbReference type="InterPro" id="IPR003615">
    <property type="entry name" value="HNH_nuc"/>
</dbReference>
<keyword evidence="4" id="KW-1185">Reference proteome</keyword>
<reference evidence="3 4" key="1">
    <citation type="submission" date="2020-03" db="EMBL/GenBank/DDBJ databases">
        <title>Draft Genome Sequence of Cudoniella acicularis.</title>
        <authorList>
            <person name="Buettner E."/>
            <person name="Kellner H."/>
        </authorList>
    </citation>
    <scope>NUCLEOTIDE SEQUENCE [LARGE SCALE GENOMIC DNA]</scope>
    <source>
        <strain evidence="3 4">DSM 108380</strain>
    </source>
</reference>
<dbReference type="OrthoDB" id="3433692at2759"/>
<protein>
    <recommendedName>
        <fullName evidence="5">HNH nuclease domain-containing protein</fullName>
    </recommendedName>
</protein>
<name>A0A8H4VYL2_9HELO</name>
<feature type="domain" description="HNH nuclease" evidence="1">
    <location>
        <begin position="116"/>
        <end position="192"/>
    </location>
</feature>
<evidence type="ECO:0000259" key="2">
    <source>
        <dbReference type="Pfam" id="PF25324"/>
    </source>
</evidence>
<dbReference type="Proteomes" id="UP000566819">
    <property type="component" value="Unassembled WGS sequence"/>
</dbReference>
<evidence type="ECO:0000259" key="1">
    <source>
        <dbReference type="Pfam" id="PF13391"/>
    </source>
</evidence>
<proteinExistence type="predicted"/>
<dbReference type="Pfam" id="PF25324">
    <property type="entry name" value="DUF7881"/>
    <property type="match status" value="1"/>
</dbReference>
<comment type="caution">
    <text evidence="3">The sequence shown here is derived from an EMBL/GenBank/DDBJ whole genome shotgun (WGS) entry which is preliminary data.</text>
</comment>
<sequence>MAPRDRSRGRDVYIYDIKDPSTLLGGLILTNGVTNANFYLMVEILVLFSSDFELQDKGDAKIERNDDPLQPGSYYINATGSFSVNNEPWLVRTISHTTGTRVKSFCDAVRSRDRRCVISGEKAVAAHLDNWTGFEAAHIFPLAYEGYWTQYGYNRWITIQPESGGTINSVQNGMLLDSTIHQLFDTYDLSINPDDKYKIVFFSPDRKGLAGKYLDQEFLDDPQRPVDQLLRWHFRQAVLANMRGAGEPRFEHDFPPGSDIVSDILCGPKSRERMEFELFSRLAAQNSPSSASPQLNCPGGTNLRFATLDSILLFLWIASYWLIYKYEPTSAYPTIGPSQSSRQCRSVIYDGRSLPLAFPSSGITWPIREIPHDVAASFCLAPLDEEVSGITEENYLANLVFIVNDSPDKPDENSRRAIRSRVTRGKNLRKRASDEPKLKSWINHESGQYSQLKSTAVSSSYFPPQIPRQIESSLSNEISYMQAHLGTISSVPREQHGAKIYGNEIYSY</sequence>
<dbReference type="InterPro" id="IPR057203">
    <property type="entry name" value="DUF7881"/>
</dbReference>